<proteinExistence type="predicted"/>
<feature type="non-terminal residue" evidence="1">
    <location>
        <position position="1"/>
    </location>
</feature>
<name>A0A8H3D1A9_9AGAM</name>
<evidence type="ECO:0000313" key="2">
    <source>
        <dbReference type="Proteomes" id="UP000663850"/>
    </source>
</evidence>
<evidence type="ECO:0000313" key="1">
    <source>
        <dbReference type="EMBL" id="CAE6503159.1"/>
    </source>
</evidence>
<protein>
    <submittedName>
        <fullName evidence="1">Uncharacterized protein</fullName>
    </submittedName>
</protein>
<accession>A0A8H3D1A9</accession>
<dbReference type="EMBL" id="CAJMWZ010005278">
    <property type="protein sequence ID" value="CAE6503159.1"/>
    <property type="molecule type" value="Genomic_DNA"/>
</dbReference>
<reference evidence="1" key="1">
    <citation type="submission" date="2021-01" db="EMBL/GenBank/DDBJ databases">
        <authorList>
            <person name="Kaushik A."/>
        </authorList>
    </citation>
    <scope>NUCLEOTIDE SEQUENCE</scope>
    <source>
        <strain evidence="1">Type strain: AG8-Rh-89/</strain>
    </source>
</reference>
<sequence length="84" mass="9429">MSITLDKCALLITRSSPQSHSRLYLSERITPRHTLAQIHNVRKLQGLDYLRFYAKVPAHEAATAELVDINNGGMKITRVTEPNG</sequence>
<gene>
    <name evidence="1" type="ORF">RDB_LOCUS97334</name>
</gene>
<dbReference type="Proteomes" id="UP000663850">
    <property type="component" value="Unassembled WGS sequence"/>
</dbReference>
<dbReference type="AlphaFoldDB" id="A0A8H3D1A9"/>
<comment type="caution">
    <text evidence="1">The sequence shown here is derived from an EMBL/GenBank/DDBJ whole genome shotgun (WGS) entry which is preliminary data.</text>
</comment>
<organism evidence="1 2">
    <name type="scientific">Rhizoctonia solani</name>
    <dbReference type="NCBI Taxonomy" id="456999"/>
    <lineage>
        <taxon>Eukaryota</taxon>
        <taxon>Fungi</taxon>
        <taxon>Dikarya</taxon>
        <taxon>Basidiomycota</taxon>
        <taxon>Agaricomycotina</taxon>
        <taxon>Agaricomycetes</taxon>
        <taxon>Cantharellales</taxon>
        <taxon>Ceratobasidiaceae</taxon>
        <taxon>Rhizoctonia</taxon>
    </lineage>
</organism>